<evidence type="ECO:0000256" key="5">
    <source>
        <dbReference type="ARBA" id="ARBA00022989"/>
    </source>
</evidence>
<feature type="transmembrane region" description="Helical" evidence="7">
    <location>
        <begin position="278"/>
        <end position="301"/>
    </location>
</feature>
<protein>
    <submittedName>
        <fullName evidence="10">ABC transporter ATP-binding protein</fullName>
    </submittedName>
</protein>
<dbReference type="GO" id="GO:0005524">
    <property type="term" value="F:ATP binding"/>
    <property type="evidence" value="ECO:0007669"/>
    <property type="project" value="UniProtKB-KW"/>
</dbReference>
<keyword evidence="6 7" id="KW-0472">Membrane</keyword>
<dbReference type="SUPFAM" id="SSF90123">
    <property type="entry name" value="ABC transporter transmembrane region"/>
    <property type="match status" value="1"/>
</dbReference>
<evidence type="ECO:0000256" key="4">
    <source>
        <dbReference type="ARBA" id="ARBA00022840"/>
    </source>
</evidence>
<keyword evidence="5 7" id="KW-1133">Transmembrane helix</keyword>
<evidence type="ECO:0000313" key="10">
    <source>
        <dbReference type="EMBL" id="MDM8156431.1"/>
    </source>
</evidence>
<comment type="subcellular location">
    <subcellularLocation>
        <location evidence="1">Cell membrane</location>
        <topology evidence="1">Multi-pass membrane protein</topology>
    </subcellularLocation>
</comment>
<evidence type="ECO:0000256" key="6">
    <source>
        <dbReference type="ARBA" id="ARBA00023136"/>
    </source>
</evidence>
<dbReference type="Proteomes" id="UP001529340">
    <property type="component" value="Unassembled WGS sequence"/>
</dbReference>
<accession>A0ABT7U9X4</accession>
<keyword evidence="3" id="KW-0547">Nucleotide-binding</keyword>
<dbReference type="PANTHER" id="PTHR24221">
    <property type="entry name" value="ATP-BINDING CASSETTE SUB-FAMILY B"/>
    <property type="match status" value="1"/>
</dbReference>
<dbReference type="Gene3D" id="3.40.50.300">
    <property type="entry name" value="P-loop containing nucleotide triphosphate hydrolases"/>
    <property type="match status" value="1"/>
</dbReference>
<evidence type="ECO:0000313" key="11">
    <source>
        <dbReference type="Proteomes" id="UP001529340"/>
    </source>
</evidence>
<evidence type="ECO:0000256" key="1">
    <source>
        <dbReference type="ARBA" id="ARBA00004651"/>
    </source>
</evidence>
<keyword evidence="2 7" id="KW-0812">Transmembrane</keyword>
<feature type="domain" description="ABC transporter" evidence="8">
    <location>
        <begin position="339"/>
        <end position="552"/>
    </location>
</feature>
<feature type="transmembrane region" description="Helical" evidence="7">
    <location>
        <begin position="163"/>
        <end position="182"/>
    </location>
</feature>
<evidence type="ECO:0000259" key="8">
    <source>
        <dbReference type="PROSITE" id="PS50893"/>
    </source>
</evidence>
<dbReference type="InterPro" id="IPR027417">
    <property type="entry name" value="P-loop_NTPase"/>
</dbReference>
<dbReference type="InterPro" id="IPR039421">
    <property type="entry name" value="Type_1_exporter"/>
</dbReference>
<dbReference type="EMBL" id="JAUDCG010000006">
    <property type="protein sequence ID" value="MDM8156431.1"/>
    <property type="molecule type" value="Genomic_DNA"/>
</dbReference>
<dbReference type="SMART" id="SM00382">
    <property type="entry name" value="AAA"/>
    <property type="match status" value="1"/>
</dbReference>
<keyword evidence="11" id="KW-1185">Reference proteome</keyword>
<evidence type="ECO:0000256" key="2">
    <source>
        <dbReference type="ARBA" id="ARBA00022692"/>
    </source>
</evidence>
<dbReference type="SUPFAM" id="SSF52540">
    <property type="entry name" value="P-loop containing nucleoside triphosphate hydrolases"/>
    <property type="match status" value="1"/>
</dbReference>
<dbReference type="Pfam" id="PF00664">
    <property type="entry name" value="ABC_membrane"/>
    <property type="match status" value="1"/>
</dbReference>
<dbReference type="Pfam" id="PF00005">
    <property type="entry name" value="ABC_tran"/>
    <property type="match status" value="1"/>
</dbReference>
<evidence type="ECO:0000259" key="9">
    <source>
        <dbReference type="PROSITE" id="PS50929"/>
    </source>
</evidence>
<feature type="transmembrane region" description="Helical" evidence="7">
    <location>
        <begin position="20"/>
        <end position="46"/>
    </location>
</feature>
<dbReference type="InterPro" id="IPR003439">
    <property type="entry name" value="ABC_transporter-like_ATP-bd"/>
</dbReference>
<keyword evidence="4 10" id="KW-0067">ATP-binding</keyword>
<sequence>MKRSRVSILYAMLGLVRPLWLWMVCAVGLGALGFFCSIMITVFGALGILKALGAADPFSWPFFFGMLAVFGIGRGVLRYGEQASNHYIAFKLLALIRDRVFTALRRLCPAKLEGRGKGDLISRLTSDVELLEVFYAHTISPILIALVMSILMSLLIAGLHPLLGVYALVSYSIVGIVLPLLLSRRCSDLGMQSRQRAGAFSSYLLESLRGLTQTLQYADGEARLASIRHQSEALSKSEGELRIQSGKGSALTGTVIHTLSLLMLGLCCLLHQQGMISSAGVLLGFVTLLSSFGPVTALANLGVTLQNTLASGERILELLEEEPLVEENREGCEVSDEDLELTQVSFAYEEEQILNDVSLQIRSHQMTGIHGPSGSGKSTLLKLLMRFWDVDAGSVRIGNDDVRDLRTTALRAHESYMTQDTHLFHDTIENNIRFVRPQATHEEVVEACRKASIHDFILSLPQGYATNVAELGDSLSGGERQRIGLARVFLYDAKLVLLDEPTSNLDSLNEAVILKALDEEKQEKTIVLVSHRPSTLRICDVCMEADFGRKRG</sequence>
<dbReference type="Gene3D" id="1.20.1560.10">
    <property type="entry name" value="ABC transporter type 1, transmembrane domain"/>
    <property type="match status" value="1"/>
</dbReference>
<proteinExistence type="predicted"/>
<dbReference type="InterPro" id="IPR011527">
    <property type="entry name" value="ABC1_TM_dom"/>
</dbReference>
<feature type="transmembrane region" description="Helical" evidence="7">
    <location>
        <begin position="58"/>
        <end position="77"/>
    </location>
</feature>
<evidence type="ECO:0000256" key="7">
    <source>
        <dbReference type="SAM" id="Phobius"/>
    </source>
</evidence>
<comment type="caution">
    <text evidence="10">The sequence shown here is derived from an EMBL/GenBank/DDBJ whole genome shotgun (WGS) entry which is preliminary data.</text>
</comment>
<dbReference type="PROSITE" id="PS00211">
    <property type="entry name" value="ABC_TRANSPORTER_1"/>
    <property type="match status" value="1"/>
</dbReference>
<feature type="transmembrane region" description="Helical" evidence="7">
    <location>
        <begin position="133"/>
        <end position="157"/>
    </location>
</feature>
<evidence type="ECO:0000256" key="3">
    <source>
        <dbReference type="ARBA" id="ARBA00022741"/>
    </source>
</evidence>
<reference evidence="10" key="1">
    <citation type="submission" date="2023-06" db="EMBL/GenBank/DDBJ databases">
        <title>Identification and characterization of horizontal gene transfer across gut microbiota members of farm animals based on homology search.</title>
        <authorList>
            <person name="Schwarzerova J."/>
            <person name="Nykrynova M."/>
            <person name="Jureckova K."/>
            <person name="Cejkova D."/>
            <person name="Rychlik I."/>
        </authorList>
    </citation>
    <scope>NUCLEOTIDE SEQUENCE</scope>
    <source>
        <strain evidence="10">ET39</strain>
    </source>
</reference>
<feature type="domain" description="ABC transmembrane type-1" evidence="9">
    <location>
        <begin position="26"/>
        <end position="307"/>
    </location>
</feature>
<dbReference type="InterPro" id="IPR017871">
    <property type="entry name" value="ABC_transporter-like_CS"/>
</dbReference>
<dbReference type="PANTHER" id="PTHR24221:SF653">
    <property type="entry name" value="TRANSPORT ATP-BINDING PROTEIN CYDC"/>
    <property type="match status" value="1"/>
</dbReference>
<name>A0ABT7U9X4_9FIRM</name>
<dbReference type="PROSITE" id="PS50929">
    <property type="entry name" value="ABC_TM1F"/>
    <property type="match status" value="1"/>
</dbReference>
<dbReference type="PROSITE" id="PS50893">
    <property type="entry name" value="ABC_TRANSPORTER_2"/>
    <property type="match status" value="1"/>
</dbReference>
<dbReference type="RefSeq" id="WP_289606901.1">
    <property type="nucleotide sequence ID" value="NZ_JAUDCG010000006.1"/>
</dbReference>
<organism evidence="10 11">
    <name type="scientific">Amedibacillus dolichus</name>
    <dbReference type="NCBI Taxonomy" id="31971"/>
    <lineage>
        <taxon>Bacteria</taxon>
        <taxon>Bacillati</taxon>
        <taxon>Bacillota</taxon>
        <taxon>Erysipelotrichia</taxon>
        <taxon>Erysipelotrichales</taxon>
        <taxon>Erysipelotrichaceae</taxon>
        <taxon>Amedibacillus</taxon>
    </lineage>
</organism>
<gene>
    <name evidence="10" type="ORF">QUV96_02120</name>
</gene>
<dbReference type="InterPro" id="IPR036640">
    <property type="entry name" value="ABC1_TM_sf"/>
</dbReference>
<reference evidence="10" key="2">
    <citation type="submission" date="2023-06" db="EMBL/GenBank/DDBJ databases">
        <authorList>
            <person name="Zeman M."/>
            <person name="Kubasova T."/>
            <person name="Jahodarova E."/>
            <person name="Nykrynova M."/>
            <person name="Rychlik I."/>
        </authorList>
    </citation>
    <scope>NUCLEOTIDE SEQUENCE</scope>
    <source>
        <strain evidence="10">ET39</strain>
    </source>
</reference>
<dbReference type="InterPro" id="IPR003593">
    <property type="entry name" value="AAA+_ATPase"/>
</dbReference>